<feature type="transmembrane region" description="Helical" evidence="1">
    <location>
        <begin position="110"/>
        <end position="134"/>
    </location>
</feature>
<dbReference type="AlphaFoldDB" id="A0A4S8LBJ5"/>
<evidence type="ECO:0000313" key="2">
    <source>
        <dbReference type="EMBL" id="THU86159.1"/>
    </source>
</evidence>
<accession>A0A4S8LBJ5</accession>
<keyword evidence="1" id="KW-0472">Membrane</keyword>
<proteinExistence type="predicted"/>
<feature type="transmembrane region" description="Helical" evidence="1">
    <location>
        <begin position="20"/>
        <end position="51"/>
    </location>
</feature>
<dbReference type="Proteomes" id="UP000297245">
    <property type="component" value="Unassembled WGS sequence"/>
</dbReference>
<keyword evidence="1" id="KW-1133">Transmembrane helix</keyword>
<organism evidence="2 3">
    <name type="scientific">Dendrothele bispora (strain CBS 962.96)</name>
    <dbReference type="NCBI Taxonomy" id="1314807"/>
    <lineage>
        <taxon>Eukaryota</taxon>
        <taxon>Fungi</taxon>
        <taxon>Dikarya</taxon>
        <taxon>Basidiomycota</taxon>
        <taxon>Agaricomycotina</taxon>
        <taxon>Agaricomycetes</taxon>
        <taxon>Agaricomycetidae</taxon>
        <taxon>Agaricales</taxon>
        <taxon>Agaricales incertae sedis</taxon>
        <taxon>Dendrothele</taxon>
    </lineage>
</organism>
<sequence length="157" mass="17978">MASALYVAALEETTEEIEAYSLSLTIGALLIADLFATFLFGIATFQTYVFFKVNDRIFYWNKIMVFLVCDNKRGSHRQACEELYTITIKPHPNVGLYARRLWRLFPRHRMLSRVTIVSGLALMILANIILNIFIPLAFSMVKSVYAFINSKRPAKVC</sequence>
<protein>
    <submittedName>
        <fullName evidence="2">Uncharacterized protein</fullName>
    </submittedName>
</protein>
<keyword evidence="1" id="KW-0812">Transmembrane</keyword>
<gene>
    <name evidence="2" type="ORF">K435DRAFT_842997</name>
</gene>
<reference evidence="2 3" key="1">
    <citation type="journal article" date="2019" name="Nat. Ecol. Evol.">
        <title>Megaphylogeny resolves global patterns of mushroom evolution.</title>
        <authorList>
            <person name="Varga T."/>
            <person name="Krizsan K."/>
            <person name="Foldi C."/>
            <person name="Dima B."/>
            <person name="Sanchez-Garcia M."/>
            <person name="Sanchez-Ramirez S."/>
            <person name="Szollosi G.J."/>
            <person name="Szarkandi J.G."/>
            <person name="Papp V."/>
            <person name="Albert L."/>
            <person name="Andreopoulos W."/>
            <person name="Angelini C."/>
            <person name="Antonin V."/>
            <person name="Barry K.W."/>
            <person name="Bougher N.L."/>
            <person name="Buchanan P."/>
            <person name="Buyck B."/>
            <person name="Bense V."/>
            <person name="Catcheside P."/>
            <person name="Chovatia M."/>
            <person name="Cooper J."/>
            <person name="Damon W."/>
            <person name="Desjardin D."/>
            <person name="Finy P."/>
            <person name="Geml J."/>
            <person name="Haridas S."/>
            <person name="Hughes K."/>
            <person name="Justo A."/>
            <person name="Karasinski D."/>
            <person name="Kautmanova I."/>
            <person name="Kiss B."/>
            <person name="Kocsube S."/>
            <person name="Kotiranta H."/>
            <person name="LaButti K.M."/>
            <person name="Lechner B.E."/>
            <person name="Liimatainen K."/>
            <person name="Lipzen A."/>
            <person name="Lukacs Z."/>
            <person name="Mihaltcheva S."/>
            <person name="Morgado L.N."/>
            <person name="Niskanen T."/>
            <person name="Noordeloos M.E."/>
            <person name="Ohm R.A."/>
            <person name="Ortiz-Santana B."/>
            <person name="Ovrebo C."/>
            <person name="Racz N."/>
            <person name="Riley R."/>
            <person name="Savchenko A."/>
            <person name="Shiryaev A."/>
            <person name="Soop K."/>
            <person name="Spirin V."/>
            <person name="Szebenyi C."/>
            <person name="Tomsovsky M."/>
            <person name="Tulloss R.E."/>
            <person name="Uehling J."/>
            <person name="Grigoriev I.V."/>
            <person name="Vagvolgyi C."/>
            <person name="Papp T."/>
            <person name="Martin F.M."/>
            <person name="Miettinen O."/>
            <person name="Hibbett D.S."/>
            <person name="Nagy L.G."/>
        </authorList>
    </citation>
    <scope>NUCLEOTIDE SEQUENCE [LARGE SCALE GENOMIC DNA]</scope>
    <source>
        <strain evidence="2 3">CBS 962.96</strain>
    </source>
</reference>
<name>A0A4S8LBJ5_DENBC</name>
<dbReference type="EMBL" id="ML179510">
    <property type="protein sequence ID" value="THU86159.1"/>
    <property type="molecule type" value="Genomic_DNA"/>
</dbReference>
<evidence type="ECO:0000256" key="1">
    <source>
        <dbReference type="SAM" id="Phobius"/>
    </source>
</evidence>
<evidence type="ECO:0000313" key="3">
    <source>
        <dbReference type="Proteomes" id="UP000297245"/>
    </source>
</evidence>
<keyword evidence="3" id="KW-1185">Reference proteome</keyword>